<keyword evidence="1" id="KW-1133">Transmembrane helix</keyword>
<dbReference type="PANTHER" id="PTHR38775">
    <property type="entry name" value="INNER MEMBRANE PROTEIN-RELATED"/>
    <property type="match status" value="1"/>
</dbReference>
<sequence>MQRIIRNTGERMKVFWGLGRLLTLLFCCVVLANQLVPFVHPLHLLVNLAGALLLVIHLLEVLLCNRSLKGRPHPWRDRGRILLFGVFHLQTIPAPAAPEASSHA</sequence>
<keyword evidence="1" id="KW-0472">Membrane</keyword>
<keyword evidence="3" id="KW-1185">Reference proteome</keyword>
<feature type="transmembrane region" description="Helical" evidence="1">
    <location>
        <begin position="42"/>
        <end position="63"/>
    </location>
</feature>
<keyword evidence="1" id="KW-0812">Transmembrane</keyword>
<dbReference type="InterPro" id="IPR009525">
    <property type="entry name" value="DUF1145"/>
</dbReference>
<dbReference type="PANTHER" id="PTHR38775:SF1">
    <property type="entry name" value="INNER MEMBRANE PROTEIN"/>
    <property type="match status" value="1"/>
</dbReference>
<evidence type="ECO:0000256" key="1">
    <source>
        <dbReference type="SAM" id="Phobius"/>
    </source>
</evidence>
<reference evidence="2" key="2">
    <citation type="submission" date="2022-11" db="EMBL/GenBank/DDBJ databases">
        <title>Draft genome sequencing of Pseudomonas atacamensis RS3R1.</title>
        <authorList>
            <person name="Furuya T."/>
            <person name="Kaneko H."/>
        </authorList>
    </citation>
    <scope>NUCLEOTIDE SEQUENCE</scope>
    <source>
        <strain evidence="2">RS3R-1</strain>
    </source>
</reference>
<reference evidence="2" key="3">
    <citation type="journal article" date="2023" name="J. Biotechnol.">
        <title>Draft Genome Sequences of Endophytic Pseudomonas Strains, Isolated from the Interior of Brassicaceae Plants.</title>
        <authorList>
            <person name="Kaneko H."/>
            <person name="Furuya T."/>
        </authorList>
    </citation>
    <scope>NUCLEOTIDE SEQUENCE</scope>
    <source>
        <strain evidence="2">RS3R-1</strain>
    </source>
</reference>
<comment type="caution">
    <text evidence="2">The sequence shown here is derived from an EMBL/GenBank/DDBJ whole genome shotgun (WGS) entry which is preliminary data.</text>
</comment>
<dbReference type="Pfam" id="PF06611">
    <property type="entry name" value="DUF1145"/>
    <property type="match status" value="1"/>
</dbReference>
<dbReference type="Proteomes" id="UP001145022">
    <property type="component" value="Unassembled WGS sequence"/>
</dbReference>
<name>A0ABQ5PKQ8_9PSED</name>
<evidence type="ECO:0000313" key="2">
    <source>
        <dbReference type="EMBL" id="GLH43972.1"/>
    </source>
</evidence>
<protein>
    <submittedName>
        <fullName evidence="2">Membrane protein</fullName>
    </submittedName>
</protein>
<reference evidence="2" key="1">
    <citation type="journal article" date="2021" name="Sci. Rep.">
        <title>An efficient direct screening system for microorganisms that activate plant immune responses based on plant-microbe interactions using cultured plant cells.</title>
        <authorList>
            <person name="Kurokawa M."/>
            <person name="Nakano M."/>
            <person name="Kitahata N."/>
            <person name="Kuchitsu K."/>
            <person name="Furuya T."/>
        </authorList>
    </citation>
    <scope>NUCLEOTIDE SEQUENCE</scope>
    <source>
        <strain evidence="2">RS3R-1</strain>
    </source>
</reference>
<dbReference type="EMBL" id="BSCQ01000042">
    <property type="protein sequence ID" value="GLH43972.1"/>
    <property type="molecule type" value="Genomic_DNA"/>
</dbReference>
<accession>A0ABQ5PKQ8</accession>
<proteinExistence type="predicted"/>
<evidence type="ECO:0000313" key="3">
    <source>
        <dbReference type="Proteomes" id="UP001145022"/>
    </source>
</evidence>
<gene>
    <name evidence="2" type="ORF">RS3R1_30600</name>
</gene>
<organism evidence="2 3">
    <name type="scientific">Pseudomonas atacamensis</name>
    <dbReference type="NCBI Taxonomy" id="2565368"/>
    <lineage>
        <taxon>Bacteria</taxon>
        <taxon>Pseudomonadati</taxon>
        <taxon>Pseudomonadota</taxon>
        <taxon>Gammaproteobacteria</taxon>
        <taxon>Pseudomonadales</taxon>
        <taxon>Pseudomonadaceae</taxon>
        <taxon>Pseudomonas</taxon>
    </lineage>
</organism>